<evidence type="ECO:0000313" key="3">
    <source>
        <dbReference type="Proteomes" id="UP000053235"/>
    </source>
</evidence>
<accession>A0A0M7A479</accession>
<dbReference type="SUPFAM" id="SSF51735">
    <property type="entry name" value="NAD(P)-binding Rossmann-fold domains"/>
    <property type="match status" value="1"/>
</dbReference>
<name>A0A0M7A479_9HYPH</name>
<dbReference type="Proteomes" id="UP000053235">
    <property type="component" value="Unassembled WGS sequence"/>
</dbReference>
<dbReference type="Pfam" id="PF01370">
    <property type="entry name" value="Epimerase"/>
    <property type="match status" value="1"/>
</dbReference>
<dbReference type="AlphaFoldDB" id="A0A0M7A479"/>
<keyword evidence="2" id="KW-0413">Isomerase</keyword>
<dbReference type="GO" id="GO:0003978">
    <property type="term" value="F:UDP-glucose 4-epimerase activity"/>
    <property type="evidence" value="ECO:0007669"/>
    <property type="project" value="UniProtKB-EC"/>
</dbReference>
<dbReference type="GO" id="GO:0005737">
    <property type="term" value="C:cytoplasm"/>
    <property type="evidence" value="ECO:0007669"/>
    <property type="project" value="TreeGrafter"/>
</dbReference>
<feature type="domain" description="NAD-dependent epimerase/dehydratase" evidence="1">
    <location>
        <begin position="3"/>
        <end position="217"/>
    </location>
</feature>
<dbReference type="EMBL" id="CXWD01000006">
    <property type="protein sequence ID" value="CTQ68543.1"/>
    <property type="molecule type" value="Genomic_DNA"/>
</dbReference>
<dbReference type="RefSeq" id="WP_055671505.1">
    <property type="nucleotide sequence ID" value="NZ_CXWD01000006.1"/>
</dbReference>
<dbReference type="OrthoDB" id="9814124at2"/>
<dbReference type="EC" id="5.1.3.2" evidence="2"/>
<dbReference type="InterPro" id="IPR051783">
    <property type="entry name" value="NAD(P)-dependent_oxidoreduct"/>
</dbReference>
<dbReference type="STRING" id="388408.LAX5112_01779"/>
<keyword evidence="3" id="KW-1185">Reference proteome</keyword>
<dbReference type="PANTHER" id="PTHR48079">
    <property type="entry name" value="PROTEIN YEEZ"/>
    <property type="match status" value="1"/>
</dbReference>
<protein>
    <submittedName>
        <fullName evidence="2">UDP-glucose 4-epimerase</fullName>
        <ecNumber evidence="2">5.1.3.2</ecNumber>
    </submittedName>
</protein>
<proteinExistence type="predicted"/>
<organism evidence="2 3">
    <name type="scientific">Roseibium alexandrii</name>
    <dbReference type="NCBI Taxonomy" id="388408"/>
    <lineage>
        <taxon>Bacteria</taxon>
        <taxon>Pseudomonadati</taxon>
        <taxon>Pseudomonadota</taxon>
        <taxon>Alphaproteobacteria</taxon>
        <taxon>Hyphomicrobiales</taxon>
        <taxon>Stappiaceae</taxon>
        <taxon>Roseibium</taxon>
    </lineage>
</organism>
<dbReference type="CDD" id="cd08946">
    <property type="entry name" value="SDR_e"/>
    <property type="match status" value="1"/>
</dbReference>
<dbReference type="Gene3D" id="3.40.50.720">
    <property type="entry name" value="NAD(P)-binding Rossmann-like Domain"/>
    <property type="match status" value="1"/>
</dbReference>
<sequence>MDILITGATGQLGRFIASRLRQDGHQISCLGRTPSDIPEDKFVKWDLDDRKITLPAADALIHCALSHVPGKYRNGEGDDPHGFIDRNVEGTQALFQAAKAAGATQCVFLSSRAVYAGASEWGVLTEDSPVDPDSFYGKVKYAGELALEVLSDANFKGTVIRATGVYGCPPGLETHKWTKVLDDFAKGDAVIPRVGTEVHGEDLAIAVALLLEERARSEAVFDVFNASDMLLDLRDLLKIYQETFGLEWHLPIRAPGPVGVMDIAKLVRLGWSPGGKAKLERFIQSLPAPAETEVSAG</sequence>
<gene>
    <name evidence="2" type="primary">galE_2</name>
    <name evidence="2" type="ORF">LAX5112_01779</name>
</gene>
<dbReference type="InterPro" id="IPR036291">
    <property type="entry name" value="NAD(P)-bd_dom_sf"/>
</dbReference>
<dbReference type="InterPro" id="IPR001509">
    <property type="entry name" value="Epimerase_deHydtase"/>
</dbReference>
<evidence type="ECO:0000313" key="2">
    <source>
        <dbReference type="EMBL" id="CTQ68543.1"/>
    </source>
</evidence>
<evidence type="ECO:0000259" key="1">
    <source>
        <dbReference type="Pfam" id="PF01370"/>
    </source>
</evidence>
<dbReference type="PANTHER" id="PTHR48079:SF6">
    <property type="entry name" value="NAD(P)-BINDING DOMAIN-CONTAINING PROTEIN-RELATED"/>
    <property type="match status" value="1"/>
</dbReference>
<dbReference type="GO" id="GO:0004029">
    <property type="term" value="F:aldehyde dehydrogenase (NAD+) activity"/>
    <property type="evidence" value="ECO:0007669"/>
    <property type="project" value="TreeGrafter"/>
</dbReference>
<reference evidence="3" key="1">
    <citation type="submission" date="2015-07" db="EMBL/GenBank/DDBJ databases">
        <authorList>
            <person name="Rodrigo-Torres Lidia"/>
            <person name="Arahal R.David."/>
        </authorList>
    </citation>
    <scope>NUCLEOTIDE SEQUENCE [LARGE SCALE GENOMIC DNA]</scope>
    <source>
        <strain evidence="3">CECT 5112</strain>
    </source>
</reference>